<dbReference type="GO" id="GO:0006508">
    <property type="term" value="P:proteolysis"/>
    <property type="evidence" value="ECO:0007669"/>
    <property type="project" value="UniProtKB-KW"/>
</dbReference>
<keyword evidence="4 10" id="KW-0812">Transmembrane</keyword>
<reference evidence="11 12" key="1">
    <citation type="submission" date="2020-08" db="EMBL/GenBank/DDBJ databases">
        <authorList>
            <person name="Liu C."/>
            <person name="Sun Q."/>
        </authorList>
    </citation>
    <scope>NUCLEOTIDE SEQUENCE [LARGE SCALE GENOMIC DNA]</scope>
    <source>
        <strain evidence="11 12">NSJ-38</strain>
    </source>
</reference>
<keyword evidence="3" id="KW-0645">Protease</keyword>
<gene>
    <name evidence="11" type="ORF">H9Q78_06950</name>
</gene>
<evidence type="ECO:0000256" key="4">
    <source>
        <dbReference type="ARBA" id="ARBA00022692"/>
    </source>
</evidence>
<name>A0A7G9G7Q7_9FIRM</name>
<feature type="transmembrane region" description="Helical" evidence="10">
    <location>
        <begin position="62"/>
        <end position="79"/>
    </location>
</feature>
<dbReference type="RefSeq" id="WP_249304576.1">
    <property type="nucleotide sequence ID" value="NZ_CP060634.1"/>
</dbReference>
<evidence type="ECO:0000256" key="1">
    <source>
        <dbReference type="ARBA" id="ARBA00006139"/>
    </source>
</evidence>
<organism evidence="11 12">
    <name type="scientific">Qiania dongpingensis</name>
    <dbReference type="NCBI Taxonomy" id="2763669"/>
    <lineage>
        <taxon>Bacteria</taxon>
        <taxon>Bacillati</taxon>
        <taxon>Bacillota</taxon>
        <taxon>Clostridia</taxon>
        <taxon>Lachnospirales</taxon>
        <taxon>Lachnospiraceae</taxon>
        <taxon>Qiania</taxon>
    </lineage>
</organism>
<keyword evidence="12" id="KW-1185">Reference proteome</keyword>
<dbReference type="AlphaFoldDB" id="A0A7G9G7Q7"/>
<dbReference type="GO" id="GO:0016020">
    <property type="term" value="C:membrane"/>
    <property type="evidence" value="ECO:0007669"/>
    <property type="project" value="InterPro"/>
</dbReference>
<dbReference type="EMBL" id="CP060634">
    <property type="protein sequence ID" value="QNM06839.1"/>
    <property type="molecule type" value="Genomic_DNA"/>
</dbReference>
<proteinExistence type="inferred from homology"/>
<evidence type="ECO:0000256" key="9">
    <source>
        <dbReference type="RuleBase" id="RU004181"/>
    </source>
</evidence>
<evidence type="ECO:0000256" key="6">
    <source>
        <dbReference type="ARBA" id="ARBA00022801"/>
    </source>
</evidence>
<evidence type="ECO:0000256" key="8">
    <source>
        <dbReference type="ARBA" id="ARBA00023136"/>
    </source>
</evidence>
<keyword evidence="7 10" id="KW-1133">Transmembrane helix</keyword>
<dbReference type="Pfam" id="PF01252">
    <property type="entry name" value="Peptidase_A8"/>
    <property type="match status" value="1"/>
</dbReference>
<protein>
    <submittedName>
        <fullName evidence="11">Signal peptidase II</fullName>
    </submittedName>
</protein>
<keyword evidence="6" id="KW-0378">Hydrolase</keyword>
<evidence type="ECO:0000256" key="2">
    <source>
        <dbReference type="ARBA" id="ARBA00022475"/>
    </source>
</evidence>
<evidence type="ECO:0000313" key="12">
    <source>
        <dbReference type="Proteomes" id="UP000515823"/>
    </source>
</evidence>
<dbReference type="PANTHER" id="PTHR33695:SF1">
    <property type="entry name" value="LIPOPROTEIN SIGNAL PEPTIDASE"/>
    <property type="match status" value="1"/>
</dbReference>
<dbReference type="KEGG" id="qdo:H9Q78_06950"/>
<dbReference type="PRINTS" id="PR00781">
    <property type="entry name" value="LIPOSIGPTASE"/>
</dbReference>
<dbReference type="PANTHER" id="PTHR33695">
    <property type="entry name" value="LIPOPROTEIN SIGNAL PEPTIDASE"/>
    <property type="match status" value="1"/>
</dbReference>
<evidence type="ECO:0000256" key="5">
    <source>
        <dbReference type="ARBA" id="ARBA00022750"/>
    </source>
</evidence>
<sequence length="148" mass="16767">MVYLILAAFIFGLDQFLKNRIEAQQDDAFPIRLDNGIRLEKHHNRGFLLNKLEDKPELVKKVSVLTLIPLLLWTLWLFAKKAGSLGKVGASFLLGGAASNLCDRLFRGYVVDYIRLPIKKIRHIIFNIADFFLFLGAALSAVYGLFSK</sequence>
<dbReference type="Proteomes" id="UP000515823">
    <property type="component" value="Chromosome"/>
</dbReference>
<keyword evidence="8 10" id="KW-0472">Membrane</keyword>
<keyword evidence="2" id="KW-1003">Cell membrane</keyword>
<keyword evidence="5" id="KW-0064">Aspartyl protease</keyword>
<dbReference type="InterPro" id="IPR001872">
    <property type="entry name" value="Peptidase_A8"/>
</dbReference>
<evidence type="ECO:0000256" key="3">
    <source>
        <dbReference type="ARBA" id="ARBA00022670"/>
    </source>
</evidence>
<dbReference type="GO" id="GO:0004190">
    <property type="term" value="F:aspartic-type endopeptidase activity"/>
    <property type="evidence" value="ECO:0007669"/>
    <property type="project" value="UniProtKB-KW"/>
</dbReference>
<feature type="transmembrane region" description="Helical" evidence="10">
    <location>
        <begin position="124"/>
        <end position="146"/>
    </location>
</feature>
<evidence type="ECO:0000256" key="7">
    <source>
        <dbReference type="ARBA" id="ARBA00022989"/>
    </source>
</evidence>
<evidence type="ECO:0000313" key="11">
    <source>
        <dbReference type="EMBL" id="QNM06839.1"/>
    </source>
</evidence>
<comment type="similarity">
    <text evidence="1 9">Belongs to the peptidase A8 family.</text>
</comment>
<accession>A0A7G9G7Q7</accession>
<evidence type="ECO:0000256" key="10">
    <source>
        <dbReference type="SAM" id="Phobius"/>
    </source>
</evidence>